<keyword evidence="2" id="KW-0547">Nucleotide-binding</keyword>
<dbReference type="HOGENOM" id="CLU_044237_2_0_4"/>
<dbReference type="AlphaFoldDB" id="C3X7Z5"/>
<dbReference type="InterPro" id="IPR006282">
    <property type="entry name" value="Thi_PPkinase"/>
</dbReference>
<dbReference type="SUPFAM" id="SSF63999">
    <property type="entry name" value="Thiamin pyrophosphokinase, catalytic domain"/>
    <property type="match status" value="1"/>
</dbReference>
<dbReference type="InterPro" id="IPR007371">
    <property type="entry name" value="TPK_catalytic"/>
</dbReference>
<protein>
    <recommendedName>
        <fullName evidence="5">Thiamine diphosphokinase</fullName>
        <ecNumber evidence="5">2.7.6.2</ecNumber>
    </recommendedName>
</protein>
<organism evidence="8 9">
    <name type="scientific">Oxalobacter formigenes OXCC13</name>
    <dbReference type="NCBI Taxonomy" id="556269"/>
    <lineage>
        <taxon>Bacteria</taxon>
        <taxon>Pseudomonadati</taxon>
        <taxon>Pseudomonadota</taxon>
        <taxon>Betaproteobacteria</taxon>
        <taxon>Burkholderiales</taxon>
        <taxon>Oxalobacteraceae</taxon>
        <taxon>Oxalobacter</taxon>
    </lineage>
</organism>
<dbReference type="GO" id="GO:0006772">
    <property type="term" value="P:thiamine metabolic process"/>
    <property type="evidence" value="ECO:0007669"/>
    <property type="project" value="UniProtKB-UniRule"/>
</dbReference>
<dbReference type="GO" id="GO:0004788">
    <property type="term" value="F:thiamine diphosphokinase activity"/>
    <property type="evidence" value="ECO:0007669"/>
    <property type="project" value="UniProtKB-UniRule"/>
</dbReference>
<accession>C3X7Z5</accession>
<evidence type="ECO:0000313" key="8">
    <source>
        <dbReference type="EMBL" id="EEO29321.1"/>
    </source>
</evidence>
<dbReference type="NCBIfam" id="TIGR01378">
    <property type="entry name" value="thi_PPkinase"/>
    <property type="match status" value="1"/>
</dbReference>
<dbReference type="GO" id="GO:0005524">
    <property type="term" value="F:ATP binding"/>
    <property type="evidence" value="ECO:0007669"/>
    <property type="project" value="UniProtKB-KW"/>
</dbReference>
<dbReference type="STRING" id="847.BRW83_1908"/>
<evidence type="ECO:0000256" key="5">
    <source>
        <dbReference type="NCBIfam" id="TIGR01378"/>
    </source>
</evidence>
<evidence type="ECO:0000256" key="1">
    <source>
        <dbReference type="ARBA" id="ARBA00022679"/>
    </source>
</evidence>
<feature type="domain" description="Thiamin pyrophosphokinase-like substrate-binding" evidence="7">
    <location>
        <begin position="141"/>
        <end position="211"/>
    </location>
</feature>
<evidence type="ECO:0000259" key="6">
    <source>
        <dbReference type="Pfam" id="PF04263"/>
    </source>
</evidence>
<dbReference type="EC" id="2.7.6.2" evidence="5"/>
<reference evidence="8 9" key="1">
    <citation type="submission" date="2009-02" db="EMBL/GenBank/DDBJ databases">
        <title>The Genome Sequence of Oxalobacter formigenes OXCC13.</title>
        <authorList>
            <consortium name="The Broad Institute Genome Sequencing Platform"/>
            <person name="Ward D."/>
            <person name="Young S.K."/>
            <person name="Kodira C.D."/>
            <person name="Zeng Q."/>
            <person name="Koehrsen M."/>
            <person name="Alvarado L."/>
            <person name="Berlin A."/>
            <person name="Borenstein D."/>
            <person name="Chen Z."/>
            <person name="Engels R."/>
            <person name="Freedman E."/>
            <person name="Gellesch M."/>
            <person name="Goldberg J."/>
            <person name="Griggs A."/>
            <person name="Gujja S."/>
            <person name="Heiman D."/>
            <person name="Hepburn T."/>
            <person name="Howarth C."/>
            <person name="Jen D."/>
            <person name="Larson L."/>
            <person name="Lewis B."/>
            <person name="Mehta T."/>
            <person name="Park D."/>
            <person name="Pearson M."/>
            <person name="Roberts A."/>
            <person name="Saif S."/>
            <person name="Shea T."/>
            <person name="Shenoy N."/>
            <person name="Sisk P."/>
            <person name="Stolte C."/>
            <person name="Sykes S."/>
            <person name="Walk T."/>
            <person name="White J."/>
            <person name="Yandava C."/>
            <person name="Allison M.J."/>
            <person name="Lander E."/>
            <person name="Nusbaum C."/>
            <person name="Galagan J."/>
            <person name="Birren B."/>
        </authorList>
    </citation>
    <scope>NUCLEOTIDE SEQUENCE [LARGE SCALE GENOMIC DNA]</scope>
    <source>
        <strain evidence="8 9">OXCC13</strain>
    </source>
</reference>
<dbReference type="InterPro" id="IPR053149">
    <property type="entry name" value="TPK"/>
</dbReference>
<dbReference type="Gene3D" id="3.40.50.10240">
    <property type="entry name" value="Thiamin pyrophosphokinase, catalytic domain"/>
    <property type="match status" value="1"/>
</dbReference>
<dbReference type="OrthoDB" id="7057856at2"/>
<gene>
    <name evidence="8" type="ORF">OFBG_00349</name>
</gene>
<keyword evidence="1 8" id="KW-0808">Transferase</keyword>
<dbReference type="GeneID" id="77135741"/>
<dbReference type="InterPro" id="IPR049442">
    <property type="entry name" value="Thi_PPkinase-like_C"/>
</dbReference>
<dbReference type="PANTHER" id="PTHR41299">
    <property type="entry name" value="THIAMINE PYROPHOSPHOKINASE"/>
    <property type="match status" value="1"/>
</dbReference>
<dbReference type="CDD" id="cd07995">
    <property type="entry name" value="TPK"/>
    <property type="match status" value="1"/>
</dbReference>
<evidence type="ECO:0000259" key="7">
    <source>
        <dbReference type="Pfam" id="PF21275"/>
    </source>
</evidence>
<evidence type="ECO:0000256" key="2">
    <source>
        <dbReference type="ARBA" id="ARBA00022741"/>
    </source>
</evidence>
<evidence type="ECO:0000256" key="4">
    <source>
        <dbReference type="ARBA" id="ARBA00022840"/>
    </source>
</evidence>
<dbReference type="EMBL" id="GG658170">
    <property type="protein sequence ID" value="EEO29321.1"/>
    <property type="molecule type" value="Genomic_DNA"/>
</dbReference>
<feature type="domain" description="Thiamin pyrophosphokinase catalytic" evidence="6">
    <location>
        <begin position="39"/>
        <end position="129"/>
    </location>
</feature>
<dbReference type="InterPro" id="IPR036759">
    <property type="entry name" value="TPK_catalytic_sf"/>
</dbReference>
<keyword evidence="3 8" id="KW-0418">Kinase</keyword>
<dbReference type="GO" id="GO:0009229">
    <property type="term" value="P:thiamine diphosphate biosynthetic process"/>
    <property type="evidence" value="ECO:0007669"/>
    <property type="project" value="InterPro"/>
</dbReference>
<keyword evidence="9" id="KW-1185">Reference proteome</keyword>
<dbReference type="RefSeq" id="WP_005879703.1">
    <property type="nucleotide sequence ID" value="NZ_CP019430.1"/>
</dbReference>
<dbReference type="Pfam" id="PF21275">
    <property type="entry name" value="Thi_PPkinase_C"/>
    <property type="match status" value="1"/>
</dbReference>
<dbReference type="Proteomes" id="UP000005089">
    <property type="component" value="Unassembled WGS sequence"/>
</dbReference>
<dbReference type="PANTHER" id="PTHR41299:SF1">
    <property type="entry name" value="THIAMINE PYROPHOSPHOKINASE"/>
    <property type="match status" value="1"/>
</dbReference>
<dbReference type="Pfam" id="PF04263">
    <property type="entry name" value="TPK_catalytic"/>
    <property type="match status" value="1"/>
</dbReference>
<evidence type="ECO:0000313" key="9">
    <source>
        <dbReference type="Proteomes" id="UP000005089"/>
    </source>
</evidence>
<evidence type="ECO:0000256" key="3">
    <source>
        <dbReference type="ARBA" id="ARBA00022777"/>
    </source>
</evidence>
<sequence length="218" mass="24274">MRHYLLPRKNLTPDAIIVANGQFPTHPVPLSLLETGGPVVCCDGALKKLLNANVMPTIVIGDCDSLSEQDRIQYASMICRITEQESNDLTKAVRYCVEQGWKDLVILGATGGREDHTIANISLLADYLDITREVWMVSDYGVMNAISEEATFESWPGQQVSIFSIEQAPMSSENLKYGFNGAVFTNWWQATLNESLNDTFTLRVSGKTIVYRTFTEAI</sequence>
<dbReference type="GO" id="GO:0016301">
    <property type="term" value="F:kinase activity"/>
    <property type="evidence" value="ECO:0007669"/>
    <property type="project" value="UniProtKB-KW"/>
</dbReference>
<proteinExistence type="predicted"/>
<name>C3X7Z5_OXAFO</name>
<dbReference type="eggNOG" id="COG1564">
    <property type="taxonomic scope" value="Bacteria"/>
</dbReference>
<keyword evidence="4" id="KW-0067">ATP-binding</keyword>